<name>A0AAD9RUG8_9HYME</name>
<reference evidence="2" key="2">
    <citation type="journal article" date="2023" name="Commun. Biol.">
        <title>Intrasexual cuticular hydrocarbon dimorphism in a wasp sheds light on hydrocarbon biosynthesis genes in Hymenoptera.</title>
        <authorList>
            <person name="Moris V.C."/>
            <person name="Podsiadlowski L."/>
            <person name="Martin S."/>
            <person name="Oeyen J.P."/>
            <person name="Donath A."/>
            <person name="Petersen M."/>
            <person name="Wilbrandt J."/>
            <person name="Misof B."/>
            <person name="Liedtke D."/>
            <person name="Thamm M."/>
            <person name="Scheiner R."/>
            <person name="Schmitt T."/>
            <person name="Niehuis O."/>
        </authorList>
    </citation>
    <scope>NUCLEOTIDE SEQUENCE</scope>
    <source>
        <strain evidence="2">GBR_01_08_01A</strain>
    </source>
</reference>
<feature type="compositionally biased region" description="Basic residues" evidence="1">
    <location>
        <begin position="242"/>
        <end position="251"/>
    </location>
</feature>
<protein>
    <submittedName>
        <fullName evidence="2">Uncharacterized protein</fullName>
    </submittedName>
</protein>
<evidence type="ECO:0000313" key="3">
    <source>
        <dbReference type="Proteomes" id="UP001258017"/>
    </source>
</evidence>
<accession>A0AAD9RUG8</accession>
<organism evidence="2 3">
    <name type="scientific">Odynerus spinipes</name>
    <dbReference type="NCBI Taxonomy" id="1348599"/>
    <lineage>
        <taxon>Eukaryota</taxon>
        <taxon>Metazoa</taxon>
        <taxon>Ecdysozoa</taxon>
        <taxon>Arthropoda</taxon>
        <taxon>Hexapoda</taxon>
        <taxon>Insecta</taxon>
        <taxon>Pterygota</taxon>
        <taxon>Neoptera</taxon>
        <taxon>Endopterygota</taxon>
        <taxon>Hymenoptera</taxon>
        <taxon>Apocrita</taxon>
        <taxon>Aculeata</taxon>
        <taxon>Vespoidea</taxon>
        <taxon>Vespidae</taxon>
        <taxon>Eumeninae</taxon>
        <taxon>Odynerus</taxon>
    </lineage>
</organism>
<keyword evidence="3" id="KW-1185">Reference proteome</keyword>
<feature type="compositionally biased region" description="Basic and acidic residues" evidence="1">
    <location>
        <begin position="8"/>
        <end position="20"/>
    </location>
</feature>
<feature type="region of interest" description="Disordered" evidence="1">
    <location>
        <begin position="1"/>
        <end position="347"/>
    </location>
</feature>
<gene>
    <name evidence="2" type="ORF">KPH14_010129</name>
</gene>
<dbReference type="EMBL" id="JAIFRP010000021">
    <property type="protein sequence ID" value="KAK2585471.1"/>
    <property type="molecule type" value="Genomic_DNA"/>
</dbReference>
<feature type="compositionally biased region" description="Basic and acidic residues" evidence="1">
    <location>
        <begin position="189"/>
        <end position="204"/>
    </location>
</feature>
<sequence length="347" mass="38107">MAPRRNAKQADAEPVEKAAEAGDVSPPKRTKMIKPSSVKLEQLKDTRLTRSTKTRKAEQSEVVEAESEPVKKSRARNKVAPTKTTVPAPQEETTKSKRIVKKGKTTEENSSPGDLNAVTESENSVPQKLPAKKTRGKAVTEKAGTTDSVEEAEVKPKTRAKKTTTPKDIDIEVPPTKGRKAQKNVGETVSKETKTKAKALKKDTEESEAAPMEVKKKTTAKTKTAENNVSKEELTANEGKKTKAPATKKARNQTDNAENNVGESNELKPIRGRQKKAKDSSATTNAPKKGRGKKETVAVVKNQEEKESESTAISSEEEKETESVATMKIMPRQMNNEKVWRKRKLLS</sequence>
<reference evidence="2" key="1">
    <citation type="submission" date="2021-08" db="EMBL/GenBank/DDBJ databases">
        <authorList>
            <person name="Misof B."/>
            <person name="Oliver O."/>
            <person name="Podsiadlowski L."/>
            <person name="Donath A."/>
            <person name="Peters R."/>
            <person name="Mayer C."/>
            <person name="Rust J."/>
            <person name="Gunkel S."/>
            <person name="Lesny P."/>
            <person name="Martin S."/>
            <person name="Oeyen J.P."/>
            <person name="Petersen M."/>
            <person name="Panagiotis P."/>
            <person name="Wilbrandt J."/>
            <person name="Tanja T."/>
        </authorList>
    </citation>
    <scope>NUCLEOTIDE SEQUENCE</scope>
    <source>
        <strain evidence="2">GBR_01_08_01A</strain>
        <tissue evidence="2">Thorax + abdomen</tissue>
    </source>
</reference>
<evidence type="ECO:0000256" key="1">
    <source>
        <dbReference type="SAM" id="MobiDB-lite"/>
    </source>
</evidence>
<dbReference type="Proteomes" id="UP001258017">
    <property type="component" value="Unassembled WGS sequence"/>
</dbReference>
<comment type="caution">
    <text evidence="2">The sequence shown here is derived from an EMBL/GenBank/DDBJ whole genome shotgun (WGS) entry which is preliminary data.</text>
</comment>
<feature type="compositionally biased region" description="Polar residues" evidence="1">
    <location>
        <begin position="253"/>
        <end position="263"/>
    </location>
</feature>
<evidence type="ECO:0000313" key="2">
    <source>
        <dbReference type="EMBL" id="KAK2585471.1"/>
    </source>
</evidence>
<feature type="compositionally biased region" description="Basic and acidic residues" evidence="1">
    <location>
        <begin position="229"/>
        <end position="241"/>
    </location>
</feature>
<feature type="compositionally biased region" description="Polar residues" evidence="1">
    <location>
        <begin position="108"/>
        <end position="126"/>
    </location>
</feature>
<dbReference type="AlphaFoldDB" id="A0AAD9RUG8"/>
<proteinExistence type="predicted"/>